<evidence type="ECO:0000313" key="2">
    <source>
        <dbReference type="Proteomes" id="UP001501490"/>
    </source>
</evidence>
<evidence type="ECO:0000313" key="1">
    <source>
        <dbReference type="EMBL" id="GAA3603198.1"/>
    </source>
</evidence>
<dbReference type="EMBL" id="BAABAB010000002">
    <property type="protein sequence ID" value="GAA3603198.1"/>
    <property type="molecule type" value="Genomic_DNA"/>
</dbReference>
<reference evidence="2" key="1">
    <citation type="journal article" date="2019" name="Int. J. Syst. Evol. Microbiol.">
        <title>The Global Catalogue of Microorganisms (GCM) 10K type strain sequencing project: providing services to taxonomists for standard genome sequencing and annotation.</title>
        <authorList>
            <consortium name="The Broad Institute Genomics Platform"/>
            <consortium name="The Broad Institute Genome Sequencing Center for Infectious Disease"/>
            <person name="Wu L."/>
            <person name="Ma J."/>
        </authorList>
    </citation>
    <scope>NUCLEOTIDE SEQUENCE [LARGE SCALE GENOMIC DNA]</scope>
    <source>
        <strain evidence="2">JCM 16929</strain>
    </source>
</reference>
<organism evidence="1 2">
    <name type="scientific">Microlunatus ginsengisoli</name>
    <dbReference type="NCBI Taxonomy" id="363863"/>
    <lineage>
        <taxon>Bacteria</taxon>
        <taxon>Bacillati</taxon>
        <taxon>Actinomycetota</taxon>
        <taxon>Actinomycetes</taxon>
        <taxon>Propionibacteriales</taxon>
        <taxon>Propionibacteriaceae</taxon>
        <taxon>Microlunatus</taxon>
    </lineage>
</organism>
<dbReference type="Proteomes" id="UP001501490">
    <property type="component" value="Unassembled WGS sequence"/>
</dbReference>
<gene>
    <name evidence="1" type="ORF">GCM10022236_01210</name>
</gene>
<sequence>MGETPTHLDVGEVAGYPGIGGVKALVVSECLGQNGNCFSETRGCVVGPAETVQRAGKALDVARIQRRSGQDAGELGGFLEIGDGAGNITGGVRALSPINQEPSVLSG</sequence>
<name>A0ABP6ZC79_9ACTN</name>
<keyword evidence="2" id="KW-1185">Reference proteome</keyword>
<comment type="caution">
    <text evidence="1">The sequence shown here is derived from an EMBL/GenBank/DDBJ whole genome shotgun (WGS) entry which is preliminary data.</text>
</comment>
<proteinExistence type="predicted"/>
<accession>A0ABP6ZC79</accession>
<protein>
    <submittedName>
        <fullName evidence="1">Uncharacterized protein</fullName>
    </submittedName>
</protein>